<protein>
    <submittedName>
        <fullName evidence="2">MerR family transcriptional regulator</fullName>
    </submittedName>
</protein>
<dbReference type="GO" id="GO:0003677">
    <property type="term" value="F:DNA binding"/>
    <property type="evidence" value="ECO:0007669"/>
    <property type="project" value="InterPro"/>
</dbReference>
<sequence>MGSSHGIMCVTITRIFKMTRLISPSEVEARTGLSPDVLRDWRRRGLLQLGTQQDNGRWGYVVGDVAQLAIVNHFTKWRIISDLSDAFHVAGFAVPFVYAAVADDPVFAKQVGELPYLAAFNVRQGERLQVETVYSLEETLRLRLPGFVVVDTRVLGEHLSDQLAGLFDKA</sequence>
<accession>A0A643F2G7</accession>
<proteinExistence type="predicted"/>
<dbReference type="Gene3D" id="1.10.1660.10">
    <property type="match status" value="1"/>
</dbReference>
<dbReference type="GO" id="GO:0006355">
    <property type="term" value="P:regulation of DNA-templated transcription"/>
    <property type="evidence" value="ECO:0007669"/>
    <property type="project" value="InterPro"/>
</dbReference>
<dbReference type="Pfam" id="PF13411">
    <property type="entry name" value="MerR_1"/>
    <property type="match status" value="1"/>
</dbReference>
<feature type="domain" description="HTH merR-type" evidence="1">
    <location>
        <begin position="23"/>
        <end position="76"/>
    </location>
</feature>
<reference evidence="2" key="1">
    <citation type="submission" date="2019-09" db="EMBL/GenBank/DDBJ databases">
        <title>Draft genome sequences of 48 bacterial type strains from the CCUG.</title>
        <authorList>
            <person name="Tunovic T."/>
            <person name="Pineiro-Iglesias B."/>
            <person name="Unosson C."/>
            <person name="Inganas E."/>
            <person name="Ohlen M."/>
            <person name="Cardew S."/>
            <person name="Jensie-Markopoulos S."/>
            <person name="Salva-Serra F."/>
            <person name="Jaen-Luchoro D."/>
            <person name="Karlsson R."/>
            <person name="Svensson-Stadler L."/>
            <person name="Chun J."/>
            <person name="Moore E."/>
        </authorList>
    </citation>
    <scope>NUCLEOTIDE SEQUENCE</scope>
    <source>
        <strain evidence="2">CCUG 50899</strain>
    </source>
</reference>
<dbReference type="InterPro" id="IPR009061">
    <property type="entry name" value="DNA-bd_dom_put_sf"/>
</dbReference>
<dbReference type="SUPFAM" id="SSF46955">
    <property type="entry name" value="Putative DNA-binding domain"/>
    <property type="match status" value="1"/>
</dbReference>
<comment type="caution">
    <text evidence="2">The sequence shown here is derived from an EMBL/GenBank/DDBJ whole genome shotgun (WGS) entry which is preliminary data.</text>
</comment>
<evidence type="ECO:0000259" key="1">
    <source>
        <dbReference type="Pfam" id="PF13411"/>
    </source>
</evidence>
<gene>
    <name evidence="2" type="ORF">F7Q93_09780</name>
</gene>
<evidence type="ECO:0000313" key="2">
    <source>
        <dbReference type="EMBL" id="KAB0571909.1"/>
    </source>
</evidence>
<name>A0A643F2G7_9HYPH</name>
<dbReference type="AlphaFoldDB" id="A0A643F2G7"/>
<dbReference type="InterPro" id="IPR000551">
    <property type="entry name" value="MerR-type_HTH_dom"/>
</dbReference>
<dbReference type="EMBL" id="VZPE01000003">
    <property type="protein sequence ID" value="KAB0571909.1"/>
    <property type="molecule type" value="Genomic_DNA"/>
</dbReference>
<organism evidence="2">
    <name type="scientific">Brucella pituitosa</name>
    <dbReference type="NCBI Taxonomy" id="571256"/>
    <lineage>
        <taxon>Bacteria</taxon>
        <taxon>Pseudomonadati</taxon>
        <taxon>Pseudomonadota</taxon>
        <taxon>Alphaproteobacteria</taxon>
        <taxon>Hyphomicrobiales</taxon>
        <taxon>Brucellaceae</taxon>
        <taxon>Brucella/Ochrobactrum group</taxon>
        <taxon>Brucella</taxon>
    </lineage>
</organism>